<dbReference type="EMBL" id="GBRH01210733">
    <property type="protein sequence ID" value="JAD87162.1"/>
    <property type="molecule type" value="Transcribed_RNA"/>
</dbReference>
<sequence length="40" mass="4872">MKRSFFFSNFSNRVRYVRRRQAMPTSKETRVGSIKDRAFL</sequence>
<organism evidence="1">
    <name type="scientific">Arundo donax</name>
    <name type="common">Giant reed</name>
    <name type="synonym">Donax arundinaceus</name>
    <dbReference type="NCBI Taxonomy" id="35708"/>
    <lineage>
        <taxon>Eukaryota</taxon>
        <taxon>Viridiplantae</taxon>
        <taxon>Streptophyta</taxon>
        <taxon>Embryophyta</taxon>
        <taxon>Tracheophyta</taxon>
        <taxon>Spermatophyta</taxon>
        <taxon>Magnoliopsida</taxon>
        <taxon>Liliopsida</taxon>
        <taxon>Poales</taxon>
        <taxon>Poaceae</taxon>
        <taxon>PACMAD clade</taxon>
        <taxon>Arundinoideae</taxon>
        <taxon>Arundineae</taxon>
        <taxon>Arundo</taxon>
    </lineage>
</organism>
<reference evidence="1" key="2">
    <citation type="journal article" date="2015" name="Data Brief">
        <title>Shoot transcriptome of the giant reed, Arundo donax.</title>
        <authorList>
            <person name="Barrero R.A."/>
            <person name="Guerrero F.D."/>
            <person name="Moolhuijzen P."/>
            <person name="Goolsby J.A."/>
            <person name="Tidwell J."/>
            <person name="Bellgard S.E."/>
            <person name="Bellgard M.I."/>
        </authorList>
    </citation>
    <scope>NUCLEOTIDE SEQUENCE</scope>
    <source>
        <tissue evidence="1">Shoot tissue taken approximately 20 cm above the soil surface</tissue>
    </source>
</reference>
<name>A0A0A9DTT2_ARUDO</name>
<evidence type="ECO:0000313" key="1">
    <source>
        <dbReference type="EMBL" id="JAD87162.1"/>
    </source>
</evidence>
<accession>A0A0A9DTT2</accession>
<protein>
    <submittedName>
        <fullName evidence="1">Uncharacterized protein</fullName>
    </submittedName>
</protein>
<dbReference type="AlphaFoldDB" id="A0A0A9DTT2"/>
<proteinExistence type="predicted"/>
<reference evidence="1" key="1">
    <citation type="submission" date="2014-09" db="EMBL/GenBank/DDBJ databases">
        <authorList>
            <person name="Magalhaes I.L.F."/>
            <person name="Oliveira U."/>
            <person name="Santos F.R."/>
            <person name="Vidigal T.H.D.A."/>
            <person name="Brescovit A.D."/>
            <person name="Santos A.J."/>
        </authorList>
    </citation>
    <scope>NUCLEOTIDE SEQUENCE</scope>
    <source>
        <tissue evidence="1">Shoot tissue taken approximately 20 cm above the soil surface</tissue>
    </source>
</reference>